<organism evidence="2">
    <name type="scientific">bioreactor metagenome</name>
    <dbReference type="NCBI Taxonomy" id="1076179"/>
    <lineage>
        <taxon>unclassified sequences</taxon>
        <taxon>metagenomes</taxon>
        <taxon>ecological metagenomes</taxon>
    </lineage>
</organism>
<sequence>MAYGEVYQGLQTGVIDAAENDFVSYYTSGHYEVAKYYSLDAHMAPPAMLLMSQTSWNKLNDSQKQAVREAAKEAAVWQRQAMMDFQNESRAKVEEAGCQIFEVDGKAFQNAVSPIYDLYPQYKSIIEKIKAVN</sequence>
<dbReference type="EMBL" id="VSSQ01057735">
    <property type="protein sequence ID" value="MPN11516.1"/>
    <property type="molecule type" value="Genomic_DNA"/>
</dbReference>
<dbReference type="NCBIfam" id="NF037995">
    <property type="entry name" value="TRAP_S1"/>
    <property type="match status" value="1"/>
</dbReference>
<evidence type="ECO:0000313" key="2">
    <source>
        <dbReference type="EMBL" id="MPN11516.1"/>
    </source>
</evidence>
<dbReference type="GO" id="GO:0030246">
    <property type="term" value="F:carbohydrate binding"/>
    <property type="evidence" value="ECO:0007669"/>
    <property type="project" value="TreeGrafter"/>
</dbReference>
<reference evidence="2" key="1">
    <citation type="submission" date="2019-08" db="EMBL/GenBank/DDBJ databases">
        <authorList>
            <person name="Kucharzyk K."/>
            <person name="Murdoch R.W."/>
            <person name="Higgins S."/>
            <person name="Loffler F."/>
        </authorList>
    </citation>
    <scope>NUCLEOTIDE SEQUENCE</scope>
</reference>
<evidence type="ECO:0000256" key="1">
    <source>
        <dbReference type="ARBA" id="ARBA00022729"/>
    </source>
</evidence>
<dbReference type="GO" id="GO:0055085">
    <property type="term" value="P:transmembrane transport"/>
    <property type="evidence" value="ECO:0007669"/>
    <property type="project" value="InterPro"/>
</dbReference>
<dbReference type="Gene3D" id="3.40.190.170">
    <property type="entry name" value="Bacterial extracellular solute-binding protein, family 7"/>
    <property type="match status" value="1"/>
</dbReference>
<gene>
    <name evidence="2" type="primary">dctP_15</name>
    <name evidence="2" type="ORF">SDC9_158819</name>
</gene>
<dbReference type="InterPro" id="IPR018389">
    <property type="entry name" value="DctP_fam"/>
</dbReference>
<name>A0A645FCZ3_9ZZZZ</name>
<dbReference type="InterPro" id="IPR038404">
    <property type="entry name" value="TRAP_DctP_sf"/>
</dbReference>
<protein>
    <submittedName>
        <fullName evidence="2">Solute-binding protein</fullName>
    </submittedName>
</protein>
<dbReference type="PANTHER" id="PTHR33376">
    <property type="match status" value="1"/>
</dbReference>
<dbReference type="Pfam" id="PF03480">
    <property type="entry name" value="DctP"/>
    <property type="match status" value="1"/>
</dbReference>
<keyword evidence="1" id="KW-0732">Signal</keyword>
<proteinExistence type="predicted"/>
<accession>A0A645FCZ3</accession>
<dbReference type="PANTHER" id="PTHR33376:SF2">
    <property type="entry name" value="DICARBOXYLATE-BINDING PERIPLASMIC PROTEIN"/>
    <property type="match status" value="1"/>
</dbReference>
<comment type="caution">
    <text evidence="2">The sequence shown here is derived from an EMBL/GenBank/DDBJ whole genome shotgun (WGS) entry which is preliminary data.</text>
</comment>
<dbReference type="AlphaFoldDB" id="A0A645FCZ3"/>